<evidence type="ECO:0000256" key="3">
    <source>
        <dbReference type="ARBA" id="ARBA00022763"/>
    </source>
</evidence>
<evidence type="ECO:0000256" key="1">
    <source>
        <dbReference type="ARBA" id="ARBA00000086"/>
    </source>
</evidence>
<keyword evidence="5" id="KW-0234">DNA repair</keyword>
<dbReference type="PANTHER" id="PTHR43003:SF12">
    <property type="entry name" value="DNA-3-METHYLADENINE GLYCOSYLASE"/>
    <property type="match status" value="1"/>
</dbReference>
<dbReference type="InterPro" id="IPR003265">
    <property type="entry name" value="HhH-GPD_domain"/>
</dbReference>
<comment type="caution">
    <text evidence="7">The sequence shown here is derived from an EMBL/GenBank/DDBJ whole genome shotgun (WGS) entry which is preliminary data.</text>
</comment>
<keyword evidence="8" id="KW-1185">Reference proteome</keyword>
<evidence type="ECO:0000313" key="7">
    <source>
        <dbReference type="EMBL" id="MBE9464178.1"/>
    </source>
</evidence>
<sequence>MSAKTISIPINSTFSFGECLWFLHRNYDDCMHSIADTKIMKAVLINEKPFLLQIYQKADSLEVEILSGVCNTEDSLAIKNYVIDWLDINRDLRPFYILLNQHRQLSYMVEEFKGLRMIGIPDLFEALCWSITGQQINLTFAYKLKRRLVEKYGSKIEFENQIFHLFPSFKILAHADPADLKAMQFSGKKSEYIIGIAKLFDEGKLSKEMLMSLPDMEARQKMLMSVKGIGIWTANYALMKSLKEQSSIPYGDAGLVQALFLHNIITDKKDHLQILDFFKGMSGWESYIVFYLWRSLAKKLP</sequence>
<evidence type="ECO:0000256" key="5">
    <source>
        <dbReference type="ARBA" id="ARBA00023204"/>
    </source>
</evidence>
<gene>
    <name evidence="7" type="ORF">IEE83_20010</name>
</gene>
<keyword evidence="3" id="KW-0227">DNA damage</keyword>
<feature type="domain" description="HhH-GPD" evidence="6">
    <location>
        <begin position="132"/>
        <end position="297"/>
    </location>
</feature>
<evidence type="ECO:0000256" key="2">
    <source>
        <dbReference type="ARBA" id="ARBA00012000"/>
    </source>
</evidence>
<dbReference type="Pfam" id="PF00730">
    <property type="entry name" value="HhH-GPD"/>
    <property type="match status" value="1"/>
</dbReference>
<dbReference type="InterPro" id="IPR051912">
    <property type="entry name" value="Alkylbase_DNA_Glycosylase/TA"/>
</dbReference>
<dbReference type="InterPro" id="IPR012904">
    <property type="entry name" value="OGG_N"/>
</dbReference>
<accession>A0ABR9WFK9</accession>
<proteinExistence type="predicted"/>
<dbReference type="Proteomes" id="UP000634134">
    <property type="component" value="Unassembled WGS sequence"/>
</dbReference>
<evidence type="ECO:0000259" key="6">
    <source>
        <dbReference type="SMART" id="SM00478"/>
    </source>
</evidence>
<dbReference type="InterPro" id="IPR037046">
    <property type="entry name" value="AlkA_N_sf"/>
</dbReference>
<protein>
    <recommendedName>
        <fullName evidence="2">DNA-3-methyladenine glycosylase II</fullName>
        <ecNumber evidence="2">3.2.2.21</ecNumber>
    </recommendedName>
</protein>
<keyword evidence="4" id="KW-0378">Hydrolase</keyword>
<dbReference type="Gene3D" id="3.30.310.20">
    <property type="entry name" value="DNA-3-methyladenine glycosylase AlkA, N-terminal domain"/>
    <property type="match status" value="1"/>
</dbReference>
<dbReference type="CDD" id="cd00056">
    <property type="entry name" value="ENDO3c"/>
    <property type="match status" value="1"/>
</dbReference>
<dbReference type="SUPFAM" id="SSF48150">
    <property type="entry name" value="DNA-glycosylase"/>
    <property type="match status" value="1"/>
</dbReference>
<dbReference type="Gene3D" id="1.10.340.30">
    <property type="entry name" value="Hypothetical protein, domain 2"/>
    <property type="match status" value="1"/>
</dbReference>
<reference evidence="8" key="1">
    <citation type="submission" date="2023-07" db="EMBL/GenBank/DDBJ databases">
        <title>Dyadobacter sp. nov 'subterranea' isolated from contaminted grondwater.</title>
        <authorList>
            <person name="Szabo I."/>
            <person name="Al-Omari J."/>
            <person name="Szerdahelyi S.G."/>
            <person name="Rado J."/>
        </authorList>
    </citation>
    <scope>NUCLEOTIDE SEQUENCE [LARGE SCALE GENOMIC DNA]</scope>
    <source>
        <strain evidence="8">UP-52</strain>
    </source>
</reference>
<organism evidence="7 8">
    <name type="scientific">Dyadobacter subterraneus</name>
    <dbReference type="NCBI Taxonomy" id="2773304"/>
    <lineage>
        <taxon>Bacteria</taxon>
        <taxon>Pseudomonadati</taxon>
        <taxon>Bacteroidota</taxon>
        <taxon>Cytophagia</taxon>
        <taxon>Cytophagales</taxon>
        <taxon>Spirosomataceae</taxon>
        <taxon>Dyadobacter</taxon>
    </lineage>
</organism>
<dbReference type="InterPro" id="IPR011257">
    <property type="entry name" value="DNA_glycosylase"/>
</dbReference>
<dbReference type="SMART" id="SM00478">
    <property type="entry name" value="ENDO3c"/>
    <property type="match status" value="1"/>
</dbReference>
<dbReference type="PANTHER" id="PTHR43003">
    <property type="entry name" value="DNA-3-METHYLADENINE GLYCOSYLASE"/>
    <property type="match status" value="1"/>
</dbReference>
<evidence type="ECO:0000313" key="8">
    <source>
        <dbReference type="Proteomes" id="UP000634134"/>
    </source>
</evidence>
<dbReference type="EMBL" id="JACYGY010000001">
    <property type="protein sequence ID" value="MBE9464178.1"/>
    <property type="molecule type" value="Genomic_DNA"/>
</dbReference>
<comment type="catalytic activity">
    <reaction evidence="1">
        <text>Hydrolysis of alkylated DNA, releasing 3-methyladenine, 3-methylguanine, 7-methylguanine and 7-methyladenine.</text>
        <dbReference type="EC" id="3.2.2.21"/>
    </reaction>
</comment>
<dbReference type="Pfam" id="PF07934">
    <property type="entry name" value="OGG_N"/>
    <property type="match status" value="1"/>
</dbReference>
<dbReference type="EC" id="3.2.2.21" evidence="2"/>
<evidence type="ECO:0000256" key="4">
    <source>
        <dbReference type="ARBA" id="ARBA00022801"/>
    </source>
</evidence>
<name>A0ABR9WFK9_9BACT</name>